<sequence length="56" mass="5964">MQLSASLNNSDALDSSVTSTASPASICARRLASILANFVLGLSWTFFLLLCRRVSS</sequence>
<dbReference type="AlphaFoldDB" id="A0AAD8V5V5"/>
<name>A0AAD8V5V5_9PEZI</name>
<evidence type="ECO:0000313" key="2">
    <source>
        <dbReference type="EMBL" id="KAK1594139.1"/>
    </source>
</evidence>
<evidence type="ECO:0000313" key="3">
    <source>
        <dbReference type="Proteomes" id="UP001230504"/>
    </source>
</evidence>
<protein>
    <submittedName>
        <fullName evidence="2">Uncharacterized protein</fullName>
    </submittedName>
</protein>
<keyword evidence="1" id="KW-1133">Transmembrane helix</keyword>
<dbReference type="EMBL" id="JAHLJV010000021">
    <property type="protein sequence ID" value="KAK1594139.1"/>
    <property type="molecule type" value="Genomic_DNA"/>
</dbReference>
<keyword evidence="1" id="KW-0472">Membrane</keyword>
<reference evidence="2" key="1">
    <citation type="submission" date="2021-06" db="EMBL/GenBank/DDBJ databases">
        <title>Comparative genomics, transcriptomics and evolutionary studies reveal genomic signatures of adaptation to plant cell wall in hemibiotrophic fungi.</title>
        <authorList>
            <consortium name="DOE Joint Genome Institute"/>
            <person name="Baroncelli R."/>
            <person name="Diaz J.F."/>
            <person name="Benocci T."/>
            <person name="Peng M."/>
            <person name="Battaglia E."/>
            <person name="Haridas S."/>
            <person name="Andreopoulos W."/>
            <person name="Labutti K."/>
            <person name="Pangilinan J."/>
            <person name="Floch G.L."/>
            <person name="Makela M.R."/>
            <person name="Henrissat B."/>
            <person name="Grigoriev I.V."/>
            <person name="Crouch J.A."/>
            <person name="De Vries R.P."/>
            <person name="Sukno S.A."/>
            <person name="Thon M.R."/>
        </authorList>
    </citation>
    <scope>NUCLEOTIDE SEQUENCE</scope>
    <source>
        <strain evidence="2">CBS 125086</strain>
    </source>
</reference>
<gene>
    <name evidence="2" type="ORF">LY79DRAFT_549957</name>
</gene>
<evidence type="ECO:0000256" key="1">
    <source>
        <dbReference type="SAM" id="Phobius"/>
    </source>
</evidence>
<dbReference type="GeneID" id="85441764"/>
<proteinExistence type="predicted"/>
<feature type="transmembrane region" description="Helical" evidence="1">
    <location>
        <begin position="31"/>
        <end position="51"/>
    </location>
</feature>
<comment type="caution">
    <text evidence="2">The sequence shown here is derived from an EMBL/GenBank/DDBJ whole genome shotgun (WGS) entry which is preliminary data.</text>
</comment>
<dbReference type="Proteomes" id="UP001230504">
    <property type="component" value="Unassembled WGS sequence"/>
</dbReference>
<keyword evidence="3" id="KW-1185">Reference proteome</keyword>
<dbReference type="RefSeq" id="XP_060415360.1">
    <property type="nucleotide sequence ID" value="XM_060557524.1"/>
</dbReference>
<keyword evidence="1" id="KW-0812">Transmembrane</keyword>
<accession>A0AAD8V5V5</accession>
<organism evidence="2 3">
    <name type="scientific">Colletotrichum navitas</name>
    <dbReference type="NCBI Taxonomy" id="681940"/>
    <lineage>
        <taxon>Eukaryota</taxon>
        <taxon>Fungi</taxon>
        <taxon>Dikarya</taxon>
        <taxon>Ascomycota</taxon>
        <taxon>Pezizomycotina</taxon>
        <taxon>Sordariomycetes</taxon>
        <taxon>Hypocreomycetidae</taxon>
        <taxon>Glomerellales</taxon>
        <taxon>Glomerellaceae</taxon>
        <taxon>Colletotrichum</taxon>
        <taxon>Colletotrichum graminicola species complex</taxon>
    </lineage>
</organism>